<dbReference type="GO" id="GO:0005524">
    <property type="term" value="F:ATP binding"/>
    <property type="evidence" value="ECO:0007669"/>
    <property type="project" value="InterPro"/>
</dbReference>
<dbReference type="Proteomes" id="UP000287144">
    <property type="component" value="Unassembled WGS sequence"/>
</dbReference>
<name>A0A428S7J5_9HYPO</name>
<evidence type="ECO:0000313" key="2">
    <source>
        <dbReference type="EMBL" id="RSL85506.1"/>
    </source>
</evidence>
<sequence>MLERVVFDDRIMAIVVRLSDQDDQWQCVNRVAHITVGTRDDSVKPKESNDLLARWLEVGSSPETQIGEIVFTEKPVLKGTVAPVLAKW</sequence>
<feature type="domain" description="tRNA ligase phosphodiesterase" evidence="1">
    <location>
        <begin position="2"/>
        <end position="85"/>
    </location>
</feature>
<proteinExistence type="predicted"/>
<comment type="caution">
    <text evidence="2">The sequence shown here is derived from an EMBL/GenBank/DDBJ whole genome shotgun (WGS) entry which is preliminary data.</text>
</comment>
<dbReference type="STRING" id="1325735.A0A428S7J5"/>
<reference evidence="2 3" key="1">
    <citation type="submission" date="2017-06" db="EMBL/GenBank/DDBJ databases">
        <title>Comparative genomic analysis of Ambrosia Fusariam Clade fungi.</title>
        <authorList>
            <person name="Stajich J.E."/>
            <person name="Carrillo J."/>
            <person name="Kijimoto T."/>
            <person name="Eskalen A."/>
            <person name="O'Donnell K."/>
            <person name="Kasson M."/>
        </authorList>
    </citation>
    <scope>NUCLEOTIDE SEQUENCE [LARGE SCALE GENOMIC DNA]</scope>
    <source>
        <strain evidence="2 3">NRRL62579</strain>
    </source>
</reference>
<protein>
    <recommendedName>
        <fullName evidence="1">tRNA ligase phosphodiesterase domain-containing protein</fullName>
    </recommendedName>
</protein>
<gene>
    <name evidence="2" type="ORF">CEP52_016124</name>
</gene>
<dbReference type="PANTHER" id="PTHR32004">
    <property type="entry name" value="TRNA LIGASE"/>
    <property type="match status" value="1"/>
</dbReference>
<accession>A0A428S7J5</accession>
<organism evidence="2 3">
    <name type="scientific">Fusarium oligoseptatum</name>
    <dbReference type="NCBI Taxonomy" id="2604345"/>
    <lineage>
        <taxon>Eukaryota</taxon>
        <taxon>Fungi</taxon>
        <taxon>Dikarya</taxon>
        <taxon>Ascomycota</taxon>
        <taxon>Pezizomycotina</taxon>
        <taxon>Sordariomycetes</taxon>
        <taxon>Hypocreomycetidae</taxon>
        <taxon>Hypocreales</taxon>
        <taxon>Nectriaceae</taxon>
        <taxon>Fusarium</taxon>
        <taxon>Fusarium solani species complex</taxon>
    </lineage>
</organism>
<keyword evidence="3" id="KW-1185">Reference proteome</keyword>
<evidence type="ECO:0000259" key="1">
    <source>
        <dbReference type="Pfam" id="PF08302"/>
    </source>
</evidence>
<dbReference type="InterPro" id="IPR015965">
    <property type="entry name" value="tRNA_lig_PDEase"/>
</dbReference>
<dbReference type="EMBL" id="NKCK01000319">
    <property type="protein sequence ID" value="RSL85506.1"/>
    <property type="molecule type" value="Genomic_DNA"/>
</dbReference>
<dbReference type="GO" id="GO:0006388">
    <property type="term" value="P:tRNA splicing, via endonucleolytic cleavage and ligation"/>
    <property type="evidence" value="ECO:0007669"/>
    <property type="project" value="InterPro"/>
</dbReference>
<dbReference type="Pfam" id="PF08302">
    <property type="entry name" value="tRNA_lig_CPD"/>
    <property type="match status" value="1"/>
</dbReference>
<evidence type="ECO:0000313" key="3">
    <source>
        <dbReference type="Proteomes" id="UP000287144"/>
    </source>
</evidence>
<dbReference type="GO" id="GO:0005634">
    <property type="term" value="C:nucleus"/>
    <property type="evidence" value="ECO:0007669"/>
    <property type="project" value="TreeGrafter"/>
</dbReference>
<dbReference type="GO" id="GO:0003972">
    <property type="term" value="F:RNA ligase (ATP) activity"/>
    <property type="evidence" value="ECO:0007669"/>
    <property type="project" value="InterPro"/>
</dbReference>
<dbReference type="PANTHER" id="PTHR32004:SF1">
    <property type="entry name" value="TRNA LIGASE"/>
    <property type="match status" value="1"/>
</dbReference>
<dbReference type="AlphaFoldDB" id="A0A428S7J5"/>